<dbReference type="FunFam" id="1.10.30.10:FF:000005">
    <property type="entry name" value="TOX high mobility group box family member 3"/>
    <property type="match status" value="1"/>
</dbReference>
<evidence type="ECO:0000259" key="6">
    <source>
        <dbReference type="PROSITE" id="PS50118"/>
    </source>
</evidence>
<name>A0A131XYP2_IXORI</name>
<dbReference type="AlphaFoldDB" id="A0A131XYP2"/>
<feature type="compositionally biased region" description="Polar residues" evidence="5">
    <location>
        <begin position="140"/>
        <end position="160"/>
    </location>
</feature>
<keyword evidence="2 4" id="KW-0238">DNA-binding</keyword>
<evidence type="ECO:0000313" key="7">
    <source>
        <dbReference type="EMBL" id="JAP71797.1"/>
    </source>
</evidence>
<dbReference type="Gene3D" id="1.10.30.10">
    <property type="entry name" value="High mobility group box domain"/>
    <property type="match status" value="1"/>
</dbReference>
<evidence type="ECO:0000256" key="3">
    <source>
        <dbReference type="ARBA" id="ARBA00023242"/>
    </source>
</evidence>
<protein>
    <submittedName>
        <fullName evidence="7">Putative hmg box-containing protein</fullName>
    </submittedName>
</protein>
<feature type="DNA-binding region" description="HMG box" evidence="4">
    <location>
        <begin position="213"/>
        <end position="281"/>
    </location>
</feature>
<sequence length="447" mass="47326">MQDPGLAGTGTPSYLSQTFCTPSFGDEEFVIPPIDLQNVIEPTPAEEAAIAQAFYESQQGSMLMQPTTLSQPMSVSMGGTTTEPTMTFQGNQGPLTDMFQHQMVVAQPSQQAQSVLSYEPVGGQYAGQAQYHQAQPSLLKPNSASPPGSNHASPSQASTSEDSDDSTPLLQLVGGVKRPSPEPLLNNGASVPGKAAKKARMPKKKGKRDPNEPQKPVSAYALFFRDTQAAIKGQNPNASFGEVSKIVASMWDGLEADHKDVYKRRTEAAKKEYLKMLAEYRASHVSKGGLSPVQKGSPQVTSYGEVDSPRRQNVPSPPRAAPSPQRTVVPSPPPVQPPVEHRSPPQAAPIASPSRTVEAVPVPAASTPGVASGDGGPTEAVVVPAGPPRCIRSGCLNPAVESIDWDNEYCSSECVVTHCGDVFTAWVAQQQATSNFVNSGISKMSVR</sequence>
<dbReference type="GO" id="GO:0031490">
    <property type="term" value="F:chromatin DNA binding"/>
    <property type="evidence" value="ECO:0007669"/>
    <property type="project" value="TreeGrafter"/>
</dbReference>
<reference evidence="7" key="1">
    <citation type="submission" date="2016-02" db="EMBL/GenBank/DDBJ databases">
        <title>RNAseq analyses of the midgut from blood- or serum-fed Ixodes ricinus ticks.</title>
        <authorList>
            <person name="Perner J."/>
            <person name="Provaznik J."/>
            <person name="Schrenkova J."/>
            <person name="Urbanova V."/>
            <person name="Ribeiro J.M."/>
            <person name="Kopacek P."/>
        </authorList>
    </citation>
    <scope>NUCLEOTIDE SEQUENCE</scope>
    <source>
        <tissue evidence="7">Gut</tissue>
    </source>
</reference>
<dbReference type="Pfam" id="PF00505">
    <property type="entry name" value="HMG_box"/>
    <property type="match status" value="1"/>
</dbReference>
<organism evidence="7">
    <name type="scientific">Ixodes ricinus</name>
    <name type="common">Common tick</name>
    <name type="synonym">Acarus ricinus</name>
    <dbReference type="NCBI Taxonomy" id="34613"/>
    <lineage>
        <taxon>Eukaryota</taxon>
        <taxon>Metazoa</taxon>
        <taxon>Ecdysozoa</taxon>
        <taxon>Arthropoda</taxon>
        <taxon>Chelicerata</taxon>
        <taxon>Arachnida</taxon>
        <taxon>Acari</taxon>
        <taxon>Parasitiformes</taxon>
        <taxon>Ixodida</taxon>
        <taxon>Ixodoidea</taxon>
        <taxon>Ixodidae</taxon>
        <taxon>Ixodinae</taxon>
        <taxon>Ixodes</taxon>
    </lineage>
</organism>
<feature type="domain" description="HMG box" evidence="6">
    <location>
        <begin position="213"/>
        <end position="281"/>
    </location>
</feature>
<accession>A0A131XYP2</accession>
<dbReference type="InterPro" id="IPR051365">
    <property type="entry name" value="TOX_HMG-box_domain"/>
</dbReference>
<dbReference type="InterPro" id="IPR036910">
    <property type="entry name" value="HMG_box_dom_sf"/>
</dbReference>
<dbReference type="SUPFAM" id="SSF47095">
    <property type="entry name" value="HMG-box"/>
    <property type="match status" value="1"/>
</dbReference>
<dbReference type="SMART" id="SM00398">
    <property type="entry name" value="HMG"/>
    <property type="match status" value="1"/>
</dbReference>
<dbReference type="InterPro" id="IPR009071">
    <property type="entry name" value="HMG_box_dom"/>
</dbReference>
<dbReference type="GO" id="GO:0005634">
    <property type="term" value="C:nucleus"/>
    <property type="evidence" value="ECO:0007669"/>
    <property type="project" value="UniProtKB-SubCell"/>
</dbReference>
<keyword evidence="3 4" id="KW-0539">Nucleus</keyword>
<dbReference type="PROSITE" id="PS50118">
    <property type="entry name" value="HMG_BOX_2"/>
    <property type="match status" value="1"/>
</dbReference>
<feature type="region of interest" description="Disordered" evidence="5">
    <location>
        <begin position="138"/>
        <end position="216"/>
    </location>
</feature>
<evidence type="ECO:0000256" key="4">
    <source>
        <dbReference type="PROSITE-ProRule" id="PRU00267"/>
    </source>
</evidence>
<dbReference type="PANTHER" id="PTHR45781">
    <property type="entry name" value="AGAP000281-PA"/>
    <property type="match status" value="1"/>
</dbReference>
<evidence type="ECO:0000256" key="2">
    <source>
        <dbReference type="ARBA" id="ARBA00023125"/>
    </source>
</evidence>
<dbReference type="PANTHER" id="PTHR45781:SF1">
    <property type="entry name" value="HMG BOX DOMAIN-CONTAINING PROTEIN"/>
    <property type="match status" value="1"/>
</dbReference>
<evidence type="ECO:0000256" key="5">
    <source>
        <dbReference type="SAM" id="MobiDB-lite"/>
    </source>
</evidence>
<dbReference type="GO" id="GO:0006357">
    <property type="term" value="P:regulation of transcription by RNA polymerase II"/>
    <property type="evidence" value="ECO:0007669"/>
    <property type="project" value="TreeGrafter"/>
</dbReference>
<dbReference type="EMBL" id="GEFM01003999">
    <property type="protein sequence ID" value="JAP71797.1"/>
    <property type="molecule type" value="mRNA"/>
</dbReference>
<comment type="subcellular location">
    <subcellularLocation>
        <location evidence="1">Nucleus</location>
    </subcellularLocation>
</comment>
<evidence type="ECO:0000256" key="1">
    <source>
        <dbReference type="ARBA" id="ARBA00004123"/>
    </source>
</evidence>
<feature type="compositionally biased region" description="Basic residues" evidence="5">
    <location>
        <begin position="195"/>
        <end position="207"/>
    </location>
</feature>
<proteinExistence type="evidence at transcript level"/>
<feature type="compositionally biased region" description="Low complexity" evidence="5">
    <location>
        <begin position="344"/>
        <end position="354"/>
    </location>
</feature>
<dbReference type="CDD" id="cd21995">
    <property type="entry name" value="HMG-box_TOX-like"/>
    <property type="match status" value="1"/>
</dbReference>
<feature type="region of interest" description="Disordered" evidence="5">
    <location>
        <begin position="285"/>
        <end position="357"/>
    </location>
</feature>